<evidence type="ECO:0000313" key="2">
    <source>
        <dbReference type="EMBL" id="JAD65851.1"/>
    </source>
</evidence>
<dbReference type="EMBL" id="GBRH01232044">
    <property type="protein sequence ID" value="JAD65851.1"/>
    <property type="molecule type" value="Transcribed_RNA"/>
</dbReference>
<proteinExistence type="predicted"/>
<keyword evidence="1" id="KW-1133">Transmembrane helix</keyword>
<keyword evidence="1" id="KW-0812">Transmembrane</keyword>
<reference evidence="2" key="2">
    <citation type="journal article" date="2015" name="Data Brief">
        <title>Shoot transcriptome of the giant reed, Arundo donax.</title>
        <authorList>
            <person name="Barrero R.A."/>
            <person name="Guerrero F.D."/>
            <person name="Moolhuijzen P."/>
            <person name="Goolsby J.A."/>
            <person name="Tidwell J."/>
            <person name="Bellgard S.E."/>
            <person name="Bellgard M.I."/>
        </authorList>
    </citation>
    <scope>NUCLEOTIDE SEQUENCE</scope>
    <source>
        <tissue evidence="2">Shoot tissue taken approximately 20 cm above the soil surface</tissue>
    </source>
</reference>
<sequence>MGKAYNLCRVYESIRIAASSVIGNGYCVVLMIRFLCVDLFLGI</sequence>
<protein>
    <submittedName>
        <fullName evidence="2">Uncharacterized protein</fullName>
    </submittedName>
</protein>
<accession>A0A0A9BR27</accession>
<feature type="transmembrane region" description="Helical" evidence="1">
    <location>
        <begin position="21"/>
        <end position="41"/>
    </location>
</feature>
<dbReference type="AlphaFoldDB" id="A0A0A9BR27"/>
<reference evidence="2" key="1">
    <citation type="submission" date="2014-09" db="EMBL/GenBank/DDBJ databases">
        <authorList>
            <person name="Magalhaes I.L.F."/>
            <person name="Oliveira U."/>
            <person name="Santos F.R."/>
            <person name="Vidigal T.H.D.A."/>
            <person name="Brescovit A.D."/>
            <person name="Santos A.J."/>
        </authorList>
    </citation>
    <scope>NUCLEOTIDE SEQUENCE</scope>
    <source>
        <tissue evidence="2">Shoot tissue taken approximately 20 cm above the soil surface</tissue>
    </source>
</reference>
<name>A0A0A9BR27_ARUDO</name>
<keyword evidence="1" id="KW-0472">Membrane</keyword>
<organism evidence="2">
    <name type="scientific">Arundo donax</name>
    <name type="common">Giant reed</name>
    <name type="synonym">Donax arundinaceus</name>
    <dbReference type="NCBI Taxonomy" id="35708"/>
    <lineage>
        <taxon>Eukaryota</taxon>
        <taxon>Viridiplantae</taxon>
        <taxon>Streptophyta</taxon>
        <taxon>Embryophyta</taxon>
        <taxon>Tracheophyta</taxon>
        <taxon>Spermatophyta</taxon>
        <taxon>Magnoliopsida</taxon>
        <taxon>Liliopsida</taxon>
        <taxon>Poales</taxon>
        <taxon>Poaceae</taxon>
        <taxon>PACMAD clade</taxon>
        <taxon>Arundinoideae</taxon>
        <taxon>Arundineae</taxon>
        <taxon>Arundo</taxon>
    </lineage>
</organism>
<evidence type="ECO:0000256" key="1">
    <source>
        <dbReference type="SAM" id="Phobius"/>
    </source>
</evidence>